<dbReference type="Proteomes" id="UP001519343">
    <property type="component" value="Unassembled WGS sequence"/>
</dbReference>
<sequence length="90" mass="10597">MEIKHFQSASEEKEFRQIKEVLPQVKLKADYNREILDIGVEIPFGNQIFILLKGEQTNHCYELITPDCRFYEGLRTLTEVLEKLQIEIKG</sequence>
<accession>A0ABS4GLP7</accession>
<name>A0ABS4GLP7_9BACL</name>
<evidence type="ECO:0000313" key="1">
    <source>
        <dbReference type="EMBL" id="MBP1931188.1"/>
    </source>
</evidence>
<reference evidence="1 2" key="1">
    <citation type="submission" date="2021-03" db="EMBL/GenBank/DDBJ databases">
        <title>Genomic Encyclopedia of Type Strains, Phase IV (KMG-IV): sequencing the most valuable type-strain genomes for metagenomic binning, comparative biology and taxonomic classification.</title>
        <authorList>
            <person name="Goeker M."/>
        </authorList>
    </citation>
    <scope>NUCLEOTIDE SEQUENCE [LARGE SCALE GENOMIC DNA]</scope>
    <source>
        <strain evidence="1 2">DSM 24738</strain>
    </source>
</reference>
<proteinExistence type="predicted"/>
<dbReference type="RefSeq" id="WP_209809270.1">
    <property type="nucleotide sequence ID" value="NZ_JAGGKT010000002.1"/>
</dbReference>
<evidence type="ECO:0000313" key="2">
    <source>
        <dbReference type="Proteomes" id="UP001519343"/>
    </source>
</evidence>
<organism evidence="1 2">
    <name type="scientific">Ammoniphilus resinae</name>
    <dbReference type="NCBI Taxonomy" id="861532"/>
    <lineage>
        <taxon>Bacteria</taxon>
        <taxon>Bacillati</taxon>
        <taxon>Bacillota</taxon>
        <taxon>Bacilli</taxon>
        <taxon>Bacillales</taxon>
        <taxon>Paenibacillaceae</taxon>
        <taxon>Aneurinibacillus group</taxon>
        <taxon>Ammoniphilus</taxon>
    </lineage>
</organism>
<keyword evidence="2" id="KW-1185">Reference proteome</keyword>
<protein>
    <submittedName>
        <fullName evidence="1">Uncharacterized protein</fullName>
    </submittedName>
</protein>
<dbReference type="EMBL" id="JAGGKT010000002">
    <property type="protein sequence ID" value="MBP1931188.1"/>
    <property type="molecule type" value="Genomic_DNA"/>
</dbReference>
<gene>
    <name evidence="1" type="ORF">J2Z37_001185</name>
</gene>
<comment type="caution">
    <text evidence="1">The sequence shown here is derived from an EMBL/GenBank/DDBJ whole genome shotgun (WGS) entry which is preliminary data.</text>
</comment>